<feature type="site" description="Important for catalysis" evidence="16">
    <location>
        <position position="192"/>
    </location>
</feature>
<keyword evidence="14 16" id="KW-0100">Branched-chain amino acid biosynthesis</keyword>
<dbReference type="SUPFAM" id="SSF53659">
    <property type="entry name" value="Isocitrate/Isopropylmalate dehydrogenase-like"/>
    <property type="match status" value="1"/>
</dbReference>
<feature type="domain" description="Isopropylmalate dehydrogenase-like" evidence="18">
    <location>
        <begin position="5"/>
        <end position="353"/>
    </location>
</feature>
<keyword evidence="12 16" id="KW-0560">Oxidoreductase</keyword>
<feature type="binding site" evidence="16">
    <location>
        <position position="248"/>
    </location>
    <ligand>
        <name>Mg(2+)</name>
        <dbReference type="ChEBI" id="CHEBI:18420"/>
    </ligand>
</feature>
<dbReference type="PROSITE" id="PS00470">
    <property type="entry name" value="IDH_IMDH"/>
    <property type="match status" value="1"/>
</dbReference>
<evidence type="ECO:0000256" key="17">
    <source>
        <dbReference type="RuleBase" id="RU004445"/>
    </source>
</evidence>
<dbReference type="Pfam" id="PF00180">
    <property type="entry name" value="Iso_dh"/>
    <property type="match status" value="1"/>
</dbReference>
<keyword evidence="16" id="KW-0464">Manganese</keyword>
<keyword evidence="13 16" id="KW-0520">NAD</keyword>
<feature type="site" description="Important for catalysis" evidence="16">
    <location>
        <position position="142"/>
    </location>
</feature>
<evidence type="ECO:0000256" key="11">
    <source>
        <dbReference type="ARBA" id="ARBA00022842"/>
    </source>
</evidence>
<evidence type="ECO:0000256" key="8">
    <source>
        <dbReference type="ARBA" id="ARBA00022490"/>
    </source>
</evidence>
<dbReference type="GO" id="GO:0009098">
    <property type="term" value="P:L-leucine biosynthetic process"/>
    <property type="evidence" value="ECO:0007669"/>
    <property type="project" value="UniProtKB-UniRule"/>
</dbReference>
<comment type="catalytic activity">
    <reaction evidence="1 16 17">
        <text>(2R,3S)-3-isopropylmalate + NAD(+) = 4-methyl-2-oxopentanoate + CO2 + NADH</text>
        <dbReference type="Rhea" id="RHEA:32271"/>
        <dbReference type="ChEBI" id="CHEBI:16526"/>
        <dbReference type="ChEBI" id="CHEBI:17865"/>
        <dbReference type="ChEBI" id="CHEBI:35121"/>
        <dbReference type="ChEBI" id="CHEBI:57540"/>
        <dbReference type="ChEBI" id="CHEBI:57945"/>
        <dbReference type="EC" id="1.1.1.85"/>
    </reaction>
</comment>
<evidence type="ECO:0000256" key="6">
    <source>
        <dbReference type="ARBA" id="ARBA00011738"/>
    </source>
</evidence>
<dbReference type="GO" id="GO:0005829">
    <property type="term" value="C:cytosol"/>
    <property type="evidence" value="ECO:0007669"/>
    <property type="project" value="TreeGrafter"/>
</dbReference>
<evidence type="ECO:0000256" key="15">
    <source>
        <dbReference type="ARBA" id="ARBA00023577"/>
    </source>
</evidence>
<feature type="binding site" evidence="16">
    <location>
        <position position="135"/>
    </location>
    <ligand>
        <name>substrate</name>
    </ligand>
</feature>
<feature type="binding site" evidence="16">
    <location>
        <position position="224"/>
    </location>
    <ligand>
        <name>Mg(2+)</name>
        <dbReference type="ChEBI" id="CHEBI:18420"/>
    </ligand>
</feature>
<evidence type="ECO:0000256" key="5">
    <source>
        <dbReference type="ARBA" id="ARBA00008319"/>
    </source>
</evidence>
<dbReference type="UniPathway" id="UPA00048">
    <property type="reaction ID" value="UER00072"/>
</dbReference>
<dbReference type="PANTHER" id="PTHR42979">
    <property type="entry name" value="3-ISOPROPYLMALATE DEHYDROGENASE"/>
    <property type="match status" value="1"/>
</dbReference>
<dbReference type="GO" id="GO:0003862">
    <property type="term" value="F:3-isopropylmalate dehydrogenase activity"/>
    <property type="evidence" value="ECO:0007669"/>
    <property type="project" value="UniProtKB-UniRule"/>
</dbReference>
<dbReference type="InterPro" id="IPR004429">
    <property type="entry name" value="Isopropylmalate_DH"/>
</dbReference>
<evidence type="ECO:0000256" key="1">
    <source>
        <dbReference type="ARBA" id="ARBA00000624"/>
    </source>
</evidence>
<dbReference type="HAMAP" id="MF_01033">
    <property type="entry name" value="LeuB_type1"/>
    <property type="match status" value="1"/>
</dbReference>
<reference evidence="19 20" key="1">
    <citation type="submission" date="2014-04" db="EMBL/GenBank/DDBJ databases">
        <title>Whole genome shotgun sequence of Geobacillus caldoxylosilyticus NBRC 107762.</title>
        <authorList>
            <person name="Hosoyama A."/>
            <person name="Hosoyama Y."/>
            <person name="Katano-Makiyama Y."/>
            <person name="Tsuchikane K."/>
            <person name="Ohji S."/>
            <person name="Ichikawa N."/>
            <person name="Yamazoe A."/>
            <person name="Fujita N."/>
        </authorList>
    </citation>
    <scope>NUCLEOTIDE SEQUENCE [LARGE SCALE GENOMIC DNA]</scope>
    <source>
        <strain evidence="19 20">NBRC 107762</strain>
    </source>
</reference>
<comment type="subunit">
    <text evidence="6 16 17">Homodimer.</text>
</comment>
<keyword evidence="20" id="KW-1185">Reference proteome</keyword>
<dbReference type="Proteomes" id="UP000023561">
    <property type="component" value="Unassembled WGS sequence"/>
</dbReference>
<dbReference type="SMART" id="SM01329">
    <property type="entry name" value="Iso_dh"/>
    <property type="match status" value="1"/>
</dbReference>
<keyword evidence="7 16" id="KW-0432">Leucine biosynthesis</keyword>
<name>A0A023DAY3_9BACL</name>
<feature type="binding site" evidence="16">
    <location>
        <position position="97"/>
    </location>
    <ligand>
        <name>substrate</name>
    </ligand>
</feature>
<evidence type="ECO:0000256" key="14">
    <source>
        <dbReference type="ARBA" id="ARBA00023304"/>
    </source>
</evidence>
<dbReference type="FunFam" id="3.40.718.10:FF:000028">
    <property type="entry name" value="3-isopropylmalate dehydrogenase"/>
    <property type="match status" value="1"/>
</dbReference>
<evidence type="ECO:0000256" key="12">
    <source>
        <dbReference type="ARBA" id="ARBA00023002"/>
    </source>
</evidence>
<evidence type="ECO:0000259" key="18">
    <source>
        <dbReference type="SMART" id="SM01329"/>
    </source>
</evidence>
<feature type="binding site" evidence="16">
    <location>
        <position position="252"/>
    </location>
    <ligand>
        <name>Mg(2+)</name>
        <dbReference type="ChEBI" id="CHEBI:18420"/>
    </ligand>
</feature>
<evidence type="ECO:0000256" key="4">
    <source>
        <dbReference type="ARBA" id="ARBA00004762"/>
    </source>
</evidence>
<comment type="pathway">
    <text evidence="4 16 17">Amino-acid biosynthesis; L-leucine biosynthesis; L-leucine from 3-methyl-2-oxobutanoate: step 3/4.</text>
</comment>
<comment type="function">
    <text evidence="15 16 17">Catalyzes the oxidation of 3-carboxy-2-hydroxy-4-methylpentanoate (3-isopropylmalate) to 3-carboxy-4-methyl-2-oxopentanoate. The product decarboxylates to 4-methyl-2 oxopentanoate.</text>
</comment>
<feature type="binding site" evidence="16">
    <location>
        <position position="224"/>
    </location>
    <ligand>
        <name>substrate</name>
    </ligand>
</feature>
<feature type="binding site" evidence="16">
    <location>
        <begin position="282"/>
        <end position="294"/>
    </location>
    <ligand>
        <name>NAD(+)</name>
        <dbReference type="ChEBI" id="CHEBI:57540"/>
    </ligand>
</feature>
<dbReference type="OrthoDB" id="9806254at2"/>
<evidence type="ECO:0000256" key="3">
    <source>
        <dbReference type="ARBA" id="ARBA00004496"/>
    </source>
</evidence>
<feature type="binding site" evidence="16">
    <location>
        <position position="107"/>
    </location>
    <ligand>
        <name>substrate</name>
    </ligand>
</feature>
<comment type="caution">
    <text evidence="19">The sequence shown here is derived from an EMBL/GenBank/DDBJ whole genome shotgun (WGS) entry which is preliminary data.</text>
</comment>
<dbReference type="Gene3D" id="3.40.718.10">
    <property type="entry name" value="Isopropylmalate Dehydrogenase"/>
    <property type="match status" value="1"/>
</dbReference>
<feature type="binding site" evidence="16">
    <location>
        <begin position="77"/>
        <end position="90"/>
    </location>
    <ligand>
        <name>NAD(+)</name>
        <dbReference type="ChEBI" id="CHEBI:57540"/>
    </ligand>
</feature>
<evidence type="ECO:0000256" key="2">
    <source>
        <dbReference type="ARBA" id="ARBA00001936"/>
    </source>
</evidence>
<dbReference type="EMBL" id="BAWO01000002">
    <property type="protein sequence ID" value="GAJ38272.1"/>
    <property type="molecule type" value="Genomic_DNA"/>
</dbReference>
<dbReference type="NCBIfam" id="TIGR00169">
    <property type="entry name" value="leuB"/>
    <property type="match status" value="1"/>
</dbReference>
<keyword evidence="8 16" id="KW-0963">Cytoplasm</keyword>
<dbReference type="InterPro" id="IPR019818">
    <property type="entry name" value="IsoCit/isopropylmalate_DH_CS"/>
</dbReference>
<comment type="cofactor">
    <cofactor evidence="16 17">
        <name>Mg(2+)</name>
        <dbReference type="ChEBI" id="CHEBI:18420"/>
    </cofactor>
    <cofactor evidence="16 17">
        <name>Mn(2+)</name>
        <dbReference type="ChEBI" id="CHEBI:29035"/>
    </cofactor>
    <text evidence="16 17">Binds 1 Mg(2+) or Mn(2+) ion per subunit.</text>
</comment>
<gene>
    <name evidence="16 19" type="primary">leuB</name>
    <name evidence="19" type="ORF">GCA01S_002_00600</name>
</gene>
<keyword evidence="10 16" id="KW-0479">Metal-binding</keyword>
<comment type="subcellular location">
    <subcellularLocation>
        <location evidence="3 16">Cytoplasm</location>
    </subcellularLocation>
</comment>
<dbReference type="PANTHER" id="PTHR42979:SF1">
    <property type="entry name" value="3-ISOPROPYLMALATE DEHYDROGENASE"/>
    <property type="match status" value="1"/>
</dbReference>
<dbReference type="AlphaFoldDB" id="A0A023DAY3"/>
<dbReference type="GO" id="GO:0051287">
    <property type="term" value="F:NAD binding"/>
    <property type="evidence" value="ECO:0007669"/>
    <property type="project" value="InterPro"/>
</dbReference>
<organism evidence="19 20">
    <name type="scientific">Parageobacillus caldoxylosilyticus NBRC 107762</name>
    <dbReference type="NCBI Taxonomy" id="1220594"/>
    <lineage>
        <taxon>Bacteria</taxon>
        <taxon>Bacillati</taxon>
        <taxon>Bacillota</taxon>
        <taxon>Bacilli</taxon>
        <taxon>Bacillales</taxon>
        <taxon>Anoxybacillaceae</taxon>
        <taxon>Saccharococcus</taxon>
    </lineage>
</organism>
<comment type="similarity">
    <text evidence="5 16">Belongs to the isocitrate and isopropylmalate dehydrogenases family. LeuB type 1 subfamily.</text>
</comment>
<evidence type="ECO:0000256" key="10">
    <source>
        <dbReference type="ARBA" id="ARBA00022723"/>
    </source>
</evidence>
<evidence type="ECO:0000313" key="19">
    <source>
        <dbReference type="EMBL" id="GAJ38272.1"/>
    </source>
</evidence>
<dbReference type="RefSeq" id="WP_042406510.1">
    <property type="nucleotide sequence ID" value="NZ_BAWO01000002.1"/>
</dbReference>
<evidence type="ECO:0000313" key="20">
    <source>
        <dbReference type="Proteomes" id="UP000023561"/>
    </source>
</evidence>
<evidence type="ECO:0000256" key="7">
    <source>
        <dbReference type="ARBA" id="ARBA00022430"/>
    </source>
</evidence>
<accession>A0A023DAY3</accession>
<evidence type="ECO:0000256" key="9">
    <source>
        <dbReference type="ARBA" id="ARBA00022605"/>
    </source>
</evidence>
<keyword evidence="11 16" id="KW-0460">Magnesium</keyword>
<keyword evidence="9 16" id="KW-0028">Amino-acid biosynthesis</keyword>
<comment type="cofactor">
    <cofactor evidence="2">
        <name>Mn(2+)</name>
        <dbReference type="ChEBI" id="CHEBI:29035"/>
    </cofactor>
</comment>
<proteinExistence type="inferred from homology"/>
<dbReference type="InterPro" id="IPR024084">
    <property type="entry name" value="IsoPropMal-DH-like_dom"/>
</dbReference>
<sequence length="371" mass="40488">MGNYRIAVLPGDGIGKEVTKGAVEVLKAIETRFGHHFEFAYGWIGGAAVDQKGTPLPEETLALCRESDAVLLGAVGGPKWDQHPPHLRPERGLLQIRKEMNLFANLRPVKFYDSLTDSSPLKQEVIQGVDLVIVRELTGGLYFGKPSGRMVENGEEKAVDTLLYKKEEIKRIVKVAFELARKRKKKVTSVDKANVLSSSRMWREIAEEVAQEFPDVTLEHMLVDNAAMQLIRSPQQFDVVVTENMFGDILSDEASMLTGSLGMLPSASLSASGPSLYEPIHGSAPDIAGQNKANPIAAILSAAMMLRLSFGLSKEAEAVEKAVQQVLAAGLRTADIAQKGQRVVSTDEMVNEIKTAILDHQTISHIMAVYA</sequence>
<dbReference type="GO" id="GO:0000287">
    <property type="term" value="F:magnesium ion binding"/>
    <property type="evidence" value="ECO:0007669"/>
    <property type="project" value="InterPro"/>
</dbReference>
<dbReference type="EC" id="1.1.1.85" evidence="16"/>
<evidence type="ECO:0000256" key="13">
    <source>
        <dbReference type="ARBA" id="ARBA00023027"/>
    </source>
</evidence>
<evidence type="ECO:0000256" key="16">
    <source>
        <dbReference type="HAMAP-Rule" id="MF_01033"/>
    </source>
</evidence>
<protein>
    <recommendedName>
        <fullName evidence="16">3-isopropylmalate dehydrogenase</fullName>
        <ecNumber evidence="16">1.1.1.85</ecNumber>
    </recommendedName>
    <alternativeName>
        <fullName evidence="16">3-IPM-DH</fullName>
    </alternativeName>
    <alternativeName>
        <fullName evidence="16">Beta-IPM dehydrogenase</fullName>
        <shortName evidence="16">IMDH</shortName>
    </alternativeName>
</protein>